<gene>
    <name evidence="1" type="ORF">KK1_045643</name>
</gene>
<dbReference type="AlphaFoldDB" id="A0A151QTA6"/>
<dbReference type="Proteomes" id="UP000075243">
    <property type="component" value="Unassembled WGS sequence"/>
</dbReference>
<sequence length="158" mass="18030">MTLITSSIAARVRLNKHYVNRSCTRVMSLKECFSFVTKGTSRVNNYLRSILLIEDEFAFIGHPVDDLDLVITALNGLGPSFCEFIALICTRHIPLLFDELFDKLVDFKIFMQQDERQLQSFPINANYTNISQRSNCSKQYFSSNCISSLIEAVSSQIK</sequence>
<name>A0A151QTA6_CAJCA</name>
<dbReference type="Gramene" id="C.cajan_39833.t">
    <property type="protein sequence ID" value="C.cajan_39833.t.cds1"/>
    <property type="gene ID" value="C.cajan_39833"/>
</dbReference>
<protein>
    <recommendedName>
        <fullName evidence="3">Retrovirus-related Pol polyprotein from transposon TNT 1-94</fullName>
    </recommendedName>
</protein>
<dbReference type="PANTHER" id="PTHR47481:SF9">
    <property type="entry name" value="RETROTRANSPOSON GAG DOMAIN-CONTAINING PROTEIN"/>
    <property type="match status" value="1"/>
</dbReference>
<dbReference type="Pfam" id="PF14223">
    <property type="entry name" value="Retrotran_gag_2"/>
    <property type="match status" value="1"/>
</dbReference>
<dbReference type="PANTHER" id="PTHR47481">
    <property type="match status" value="1"/>
</dbReference>
<accession>A0A151QTA6</accession>
<reference evidence="1" key="1">
    <citation type="journal article" date="2012" name="Nat. Biotechnol.">
        <title>Draft genome sequence of pigeonpea (Cajanus cajan), an orphan legume crop of resource-poor farmers.</title>
        <authorList>
            <person name="Varshney R.K."/>
            <person name="Chen W."/>
            <person name="Li Y."/>
            <person name="Bharti A.K."/>
            <person name="Saxena R.K."/>
            <person name="Schlueter J.A."/>
            <person name="Donoghue M.T."/>
            <person name="Azam S."/>
            <person name="Fan G."/>
            <person name="Whaley A.M."/>
            <person name="Farmer A.D."/>
            <person name="Sheridan J."/>
            <person name="Iwata A."/>
            <person name="Tuteja R."/>
            <person name="Penmetsa R.V."/>
            <person name="Wu W."/>
            <person name="Upadhyaya H.D."/>
            <person name="Yang S.P."/>
            <person name="Shah T."/>
            <person name="Saxena K.B."/>
            <person name="Michael T."/>
            <person name="McCombie W.R."/>
            <person name="Yang B."/>
            <person name="Zhang G."/>
            <person name="Yang H."/>
            <person name="Wang J."/>
            <person name="Spillane C."/>
            <person name="Cook D.R."/>
            <person name="May G.D."/>
            <person name="Xu X."/>
            <person name="Jackson S.A."/>
        </authorList>
    </citation>
    <scope>NUCLEOTIDE SEQUENCE [LARGE SCALE GENOMIC DNA]</scope>
</reference>
<keyword evidence="2" id="KW-1185">Reference proteome</keyword>
<evidence type="ECO:0000313" key="1">
    <source>
        <dbReference type="EMBL" id="KYP33502.1"/>
    </source>
</evidence>
<organism evidence="1 2">
    <name type="scientific">Cajanus cajan</name>
    <name type="common">Pigeon pea</name>
    <name type="synonym">Cajanus indicus</name>
    <dbReference type="NCBI Taxonomy" id="3821"/>
    <lineage>
        <taxon>Eukaryota</taxon>
        <taxon>Viridiplantae</taxon>
        <taxon>Streptophyta</taxon>
        <taxon>Embryophyta</taxon>
        <taxon>Tracheophyta</taxon>
        <taxon>Spermatophyta</taxon>
        <taxon>Magnoliopsida</taxon>
        <taxon>eudicotyledons</taxon>
        <taxon>Gunneridae</taxon>
        <taxon>Pentapetalae</taxon>
        <taxon>rosids</taxon>
        <taxon>fabids</taxon>
        <taxon>Fabales</taxon>
        <taxon>Fabaceae</taxon>
        <taxon>Papilionoideae</taxon>
        <taxon>50 kb inversion clade</taxon>
        <taxon>NPAAA clade</taxon>
        <taxon>indigoferoid/millettioid clade</taxon>
        <taxon>Phaseoleae</taxon>
        <taxon>Cajanus</taxon>
    </lineage>
</organism>
<dbReference type="EMBL" id="KQ484870">
    <property type="protein sequence ID" value="KYP33502.1"/>
    <property type="molecule type" value="Genomic_DNA"/>
</dbReference>
<proteinExistence type="predicted"/>
<evidence type="ECO:0008006" key="3">
    <source>
        <dbReference type="Google" id="ProtNLM"/>
    </source>
</evidence>
<evidence type="ECO:0000313" key="2">
    <source>
        <dbReference type="Proteomes" id="UP000075243"/>
    </source>
</evidence>